<sequence>QAAAGCRAATVFMQYGIVANYCWLLVEGIYLHNLLVVAVFSERSYFTLYLCIGWGECGWAGPLTLCPAVPHLSSAHLPAGAPMLFLIPWVIVKFLYENIQGAAEGRGTEVSCLPLPLALPVPLMAYSLPLQINFFIFIRIIQILVSKLRAHQMRYTDYKFRLAKSTLTLIPLLGIHEVVFAFITDEHAQGTLRYVKLFFDLFLSSFQGLLVAILYCFVNKEVSGTAGAGAAGARARTDSCCPQVQAELLKRWQRWKLGK</sequence>
<dbReference type="PROSITE" id="PS00650">
    <property type="entry name" value="G_PROTEIN_RECEP_F2_2"/>
    <property type="match status" value="1"/>
</dbReference>
<dbReference type="GO" id="GO:0007166">
    <property type="term" value="P:cell surface receptor signaling pathway"/>
    <property type="evidence" value="ECO:0007669"/>
    <property type="project" value="InterPro"/>
</dbReference>
<dbReference type="Proteomes" id="UP000614263">
    <property type="component" value="Unassembled WGS sequence"/>
</dbReference>
<keyword evidence="4 5" id="KW-0472">Membrane</keyword>
<feature type="transmembrane region" description="Helical" evidence="5">
    <location>
        <begin position="123"/>
        <end position="145"/>
    </location>
</feature>
<dbReference type="InterPro" id="IPR000832">
    <property type="entry name" value="GPCR_2_secretin-like"/>
</dbReference>
<dbReference type="InterPro" id="IPR050332">
    <property type="entry name" value="GPCR_2"/>
</dbReference>
<dbReference type="GO" id="GO:0017046">
    <property type="term" value="F:peptide hormone binding"/>
    <property type="evidence" value="ECO:0007669"/>
    <property type="project" value="TreeGrafter"/>
</dbReference>
<dbReference type="InterPro" id="IPR017981">
    <property type="entry name" value="GPCR_2-like_7TM"/>
</dbReference>
<keyword evidence="8" id="KW-1185">Reference proteome</keyword>
<dbReference type="PROSITE" id="PS50261">
    <property type="entry name" value="G_PROTEIN_RECEP_F2_4"/>
    <property type="match status" value="1"/>
</dbReference>
<dbReference type="GO" id="GO:0005886">
    <property type="term" value="C:plasma membrane"/>
    <property type="evidence" value="ECO:0007669"/>
    <property type="project" value="TreeGrafter"/>
</dbReference>
<comment type="subcellular location">
    <subcellularLocation>
        <location evidence="1">Membrane</location>
        <topology evidence="1">Multi-pass membrane protein</topology>
    </subcellularLocation>
</comment>
<feature type="transmembrane region" description="Helical" evidence="5">
    <location>
        <begin position="166"/>
        <end position="183"/>
    </location>
</feature>
<evidence type="ECO:0000256" key="2">
    <source>
        <dbReference type="ARBA" id="ARBA00022692"/>
    </source>
</evidence>
<dbReference type="Gene3D" id="1.20.1070.10">
    <property type="entry name" value="Rhodopsin 7-helix transmembrane proteins"/>
    <property type="match status" value="1"/>
</dbReference>
<evidence type="ECO:0000313" key="7">
    <source>
        <dbReference type="EMBL" id="NXP63879.1"/>
    </source>
</evidence>
<keyword evidence="2 5" id="KW-0812">Transmembrane</keyword>
<gene>
    <name evidence="7" type="primary">Gcgr_0</name>
    <name evidence="7" type="ORF">CHLCYA_R00953</name>
</gene>
<evidence type="ECO:0000256" key="3">
    <source>
        <dbReference type="ARBA" id="ARBA00022989"/>
    </source>
</evidence>
<dbReference type="PRINTS" id="PR00249">
    <property type="entry name" value="GPCRSECRETIN"/>
</dbReference>
<proteinExistence type="predicted"/>
<feature type="transmembrane region" description="Helical" evidence="5">
    <location>
        <begin position="195"/>
        <end position="218"/>
    </location>
</feature>
<dbReference type="FunFam" id="1.20.1070.10:FF:000902">
    <property type="entry name" value="Uncharacterized protein"/>
    <property type="match status" value="1"/>
</dbReference>
<feature type="domain" description="G-protein coupled receptors family 2 profile 2" evidence="6">
    <location>
        <begin position="1"/>
        <end position="219"/>
    </location>
</feature>
<dbReference type="GO" id="GO:0007189">
    <property type="term" value="P:adenylate cyclase-activating G protein-coupled receptor signaling pathway"/>
    <property type="evidence" value="ECO:0007669"/>
    <property type="project" value="TreeGrafter"/>
</dbReference>
<feature type="non-terminal residue" evidence="7">
    <location>
        <position position="259"/>
    </location>
</feature>
<dbReference type="PANTHER" id="PTHR45620">
    <property type="entry name" value="PDF RECEPTOR-LIKE PROTEIN-RELATED"/>
    <property type="match status" value="1"/>
</dbReference>
<dbReference type="InterPro" id="IPR017983">
    <property type="entry name" value="GPCR_2_secretin-like_CS"/>
</dbReference>
<reference evidence="7" key="1">
    <citation type="submission" date="2019-10" db="EMBL/GenBank/DDBJ databases">
        <title>Bird 10,000 Genomes (B10K) Project - Family phase.</title>
        <authorList>
            <person name="Zhang G."/>
        </authorList>
    </citation>
    <scope>NUCLEOTIDE SEQUENCE</scope>
    <source>
        <strain evidence="7">B10K-DU-002-57</strain>
        <tissue evidence="7">Muscle</tissue>
    </source>
</reference>
<evidence type="ECO:0000256" key="5">
    <source>
        <dbReference type="SAM" id="Phobius"/>
    </source>
</evidence>
<protein>
    <submittedName>
        <fullName evidence="7">GLR protein</fullName>
    </submittedName>
</protein>
<dbReference type="AlphaFoldDB" id="A0A852B2Q8"/>
<comment type="caution">
    <text evidence="7">The sequence shown here is derived from an EMBL/GenBank/DDBJ whole genome shotgun (WGS) entry which is preliminary data.</text>
</comment>
<keyword evidence="3 5" id="KW-1133">Transmembrane helix</keyword>
<accession>A0A852B2Q8</accession>
<dbReference type="PANTHER" id="PTHR45620:SF29">
    <property type="entry name" value="GLUCAGON RECEPTOR"/>
    <property type="match status" value="1"/>
</dbReference>
<feature type="transmembrane region" description="Helical" evidence="5">
    <location>
        <begin position="21"/>
        <end position="40"/>
    </location>
</feature>
<dbReference type="GO" id="GO:0004967">
    <property type="term" value="F:glucagon receptor activity"/>
    <property type="evidence" value="ECO:0007669"/>
    <property type="project" value="TreeGrafter"/>
</dbReference>
<feature type="non-terminal residue" evidence="7">
    <location>
        <position position="1"/>
    </location>
</feature>
<name>A0A852B2Q8_9CORV</name>
<evidence type="ECO:0000256" key="1">
    <source>
        <dbReference type="ARBA" id="ARBA00004141"/>
    </source>
</evidence>
<evidence type="ECO:0000256" key="4">
    <source>
        <dbReference type="ARBA" id="ARBA00023136"/>
    </source>
</evidence>
<evidence type="ECO:0000313" key="8">
    <source>
        <dbReference type="Proteomes" id="UP000614263"/>
    </source>
</evidence>
<organism evidence="7 8">
    <name type="scientific">Chloropsis cyanopogon</name>
    <dbReference type="NCBI Taxonomy" id="1218682"/>
    <lineage>
        <taxon>Eukaryota</taxon>
        <taxon>Metazoa</taxon>
        <taxon>Chordata</taxon>
        <taxon>Craniata</taxon>
        <taxon>Vertebrata</taxon>
        <taxon>Euteleostomi</taxon>
        <taxon>Archelosauria</taxon>
        <taxon>Archosauria</taxon>
        <taxon>Dinosauria</taxon>
        <taxon>Saurischia</taxon>
        <taxon>Theropoda</taxon>
        <taxon>Coelurosauria</taxon>
        <taxon>Aves</taxon>
        <taxon>Neognathae</taxon>
        <taxon>Neoaves</taxon>
        <taxon>Telluraves</taxon>
        <taxon>Australaves</taxon>
        <taxon>Passeriformes</taxon>
        <taxon>Corvoidea</taxon>
        <taxon>Irenidae</taxon>
        <taxon>Chloropsis</taxon>
    </lineage>
</organism>
<dbReference type="EMBL" id="WEZZ01023002">
    <property type="protein sequence ID" value="NXP63879.1"/>
    <property type="molecule type" value="Genomic_DNA"/>
</dbReference>
<evidence type="ECO:0000259" key="6">
    <source>
        <dbReference type="PROSITE" id="PS50261"/>
    </source>
</evidence>
<dbReference type="Pfam" id="PF00002">
    <property type="entry name" value="7tm_2"/>
    <property type="match status" value="2"/>
</dbReference>